<evidence type="ECO:0000313" key="1">
    <source>
        <dbReference type="EMBL" id="MPC91225.1"/>
    </source>
</evidence>
<proteinExistence type="predicted"/>
<protein>
    <submittedName>
        <fullName evidence="1">Uncharacterized protein</fullName>
    </submittedName>
</protein>
<gene>
    <name evidence="1" type="ORF">E2C01_086249</name>
</gene>
<comment type="caution">
    <text evidence="1">The sequence shown here is derived from an EMBL/GenBank/DDBJ whole genome shotgun (WGS) entry which is preliminary data.</text>
</comment>
<dbReference type="Proteomes" id="UP000324222">
    <property type="component" value="Unassembled WGS sequence"/>
</dbReference>
<keyword evidence="2" id="KW-1185">Reference proteome</keyword>
<name>A0A5B7J956_PORTR</name>
<accession>A0A5B7J956</accession>
<sequence length="59" mass="6746">MWRCRFQHSLHRTNGEWWLSKLARQGSAQLNPGMPGVWSPWRPGGVRPSFATGKCPPRS</sequence>
<evidence type="ECO:0000313" key="2">
    <source>
        <dbReference type="Proteomes" id="UP000324222"/>
    </source>
</evidence>
<organism evidence="1 2">
    <name type="scientific">Portunus trituberculatus</name>
    <name type="common">Swimming crab</name>
    <name type="synonym">Neptunus trituberculatus</name>
    <dbReference type="NCBI Taxonomy" id="210409"/>
    <lineage>
        <taxon>Eukaryota</taxon>
        <taxon>Metazoa</taxon>
        <taxon>Ecdysozoa</taxon>
        <taxon>Arthropoda</taxon>
        <taxon>Crustacea</taxon>
        <taxon>Multicrustacea</taxon>
        <taxon>Malacostraca</taxon>
        <taxon>Eumalacostraca</taxon>
        <taxon>Eucarida</taxon>
        <taxon>Decapoda</taxon>
        <taxon>Pleocyemata</taxon>
        <taxon>Brachyura</taxon>
        <taxon>Eubrachyura</taxon>
        <taxon>Portunoidea</taxon>
        <taxon>Portunidae</taxon>
        <taxon>Portuninae</taxon>
        <taxon>Portunus</taxon>
    </lineage>
</organism>
<dbReference type="AlphaFoldDB" id="A0A5B7J956"/>
<reference evidence="1 2" key="1">
    <citation type="submission" date="2019-05" db="EMBL/GenBank/DDBJ databases">
        <title>Another draft genome of Portunus trituberculatus and its Hox gene families provides insights of decapod evolution.</title>
        <authorList>
            <person name="Jeong J.-H."/>
            <person name="Song I."/>
            <person name="Kim S."/>
            <person name="Choi T."/>
            <person name="Kim D."/>
            <person name="Ryu S."/>
            <person name="Kim W."/>
        </authorList>
    </citation>
    <scope>NUCLEOTIDE SEQUENCE [LARGE SCALE GENOMIC DNA]</scope>
    <source>
        <tissue evidence="1">Muscle</tissue>
    </source>
</reference>
<dbReference type="EMBL" id="VSRR010087035">
    <property type="protein sequence ID" value="MPC91225.1"/>
    <property type="molecule type" value="Genomic_DNA"/>
</dbReference>